<feature type="non-terminal residue" evidence="2">
    <location>
        <position position="1"/>
    </location>
</feature>
<reference evidence="2 3" key="1">
    <citation type="journal article" date="2020" name="G3 (Bethesda)">
        <title>Draft Genome of the Common Snapping Turtle, Chelydra serpentina, a Model for Phenotypic Plasticity in Reptiles.</title>
        <authorList>
            <person name="Das D."/>
            <person name="Singh S.K."/>
            <person name="Bierstedt J."/>
            <person name="Erickson A."/>
            <person name="Galli G.L.J."/>
            <person name="Crossley D.A. 2nd"/>
            <person name="Rhen T."/>
        </authorList>
    </citation>
    <scope>NUCLEOTIDE SEQUENCE [LARGE SCALE GENOMIC DNA]</scope>
    <source>
        <strain evidence="2">KW</strain>
    </source>
</reference>
<feature type="domain" description="Reverse transcriptase/retrotransposon-derived protein RNase H-like" evidence="1">
    <location>
        <begin position="53"/>
        <end position="145"/>
    </location>
</feature>
<name>A0A8T1TF47_CHESE</name>
<organism evidence="2 3">
    <name type="scientific">Chelydra serpentina</name>
    <name type="common">Snapping turtle</name>
    <name type="synonym">Testudo serpentina</name>
    <dbReference type="NCBI Taxonomy" id="8475"/>
    <lineage>
        <taxon>Eukaryota</taxon>
        <taxon>Metazoa</taxon>
        <taxon>Chordata</taxon>
        <taxon>Craniata</taxon>
        <taxon>Vertebrata</taxon>
        <taxon>Euteleostomi</taxon>
        <taxon>Archelosauria</taxon>
        <taxon>Testudinata</taxon>
        <taxon>Testudines</taxon>
        <taxon>Cryptodira</taxon>
        <taxon>Durocryptodira</taxon>
        <taxon>Americhelydia</taxon>
        <taxon>Chelydroidea</taxon>
        <taxon>Chelydridae</taxon>
        <taxon>Chelydra</taxon>
    </lineage>
</organism>
<dbReference type="InterPro" id="IPR043128">
    <property type="entry name" value="Rev_trsase/Diguanyl_cyclase"/>
</dbReference>
<dbReference type="PANTHER" id="PTHR33064:SF37">
    <property type="entry name" value="RIBONUCLEASE H"/>
    <property type="match status" value="1"/>
</dbReference>
<dbReference type="Gene3D" id="3.10.20.370">
    <property type="match status" value="1"/>
</dbReference>
<dbReference type="Proteomes" id="UP000765507">
    <property type="component" value="Unassembled WGS sequence"/>
</dbReference>
<evidence type="ECO:0000259" key="1">
    <source>
        <dbReference type="Pfam" id="PF17919"/>
    </source>
</evidence>
<protein>
    <recommendedName>
        <fullName evidence="1">Reverse transcriptase/retrotransposon-derived protein RNase H-like domain-containing protein</fullName>
    </recommendedName>
</protein>
<gene>
    <name evidence="2" type="ORF">G0U57_000830</name>
</gene>
<evidence type="ECO:0000313" key="2">
    <source>
        <dbReference type="EMBL" id="KAG6939677.1"/>
    </source>
</evidence>
<dbReference type="EMBL" id="JAHGAV010000010">
    <property type="protein sequence ID" value="KAG6939677.1"/>
    <property type="molecule type" value="Genomic_DNA"/>
</dbReference>
<dbReference type="InterPro" id="IPR043502">
    <property type="entry name" value="DNA/RNA_pol_sf"/>
</dbReference>
<dbReference type="InterPro" id="IPR051320">
    <property type="entry name" value="Viral_Replic_Matur_Polypro"/>
</dbReference>
<accession>A0A8T1TF47</accession>
<sequence>EYRPFSRSLNQPQKNKCTASYVWPSFADNGSLGAIVKPSQGLTLHKVQEPLPWSPEAEEAFAQIKQALTTFPALGLPDHQKPFSLYCHKRDGIALRVLTQSPGDKQRPIAYYSSPLNPLAAGLPPCLCAVAAAAALVETSATLILGSTLCVAVPHAVTALLLKSKTQHLANSRRNKYEMLLLNASNVTLTCCSDLNPASLLPTADDGEPHDCLTVTANLSTPRVDLKDIAVHNPDLLFYVDGSCLRDPTGQLLAGYAVLFPIRDY</sequence>
<dbReference type="PANTHER" id="PTHR33064">
    <property type="entry name" value="POL PROTEIN"/>
    <property type="match status" value="1"/>
</dbReference>
<dbReference type="Pfam" id="PF17919">
    <property type="entry name" value="RT_RNaseH_2"/>
    <property type="match status" value="1"/>
</dbReference>
<keyword evidence="3" id="KW-1185">Reference proteome</keyword>
<dbReference type="AlphaFoldDB" id="A0A8T1TF47"/>
<dbReference type="SUPFAM" id="SSF56672">
    <property type="entry name" value="DNA/RNA polymerases"/>
    <property type="match status" value="1"/>
</dbReference>
<proteinExistence type="predicted"/>
<dbReference type="OrthoDB" id="8947436at2759"/>
<dbReference type="InterPro" id="IPR041577">
    <property type="entry name" value="RT_RNaseH_2"/>
</dbReference>
<evidence type="ECO:0000313" key="3">
    <source>
        <dbReference type="Proteomes" id="UP000765507"/>
    </source>
</evidence>
<dbReference type="Gene3D" id="3.30.70.270">
    <property type="match status" value="1"/>
</dbReference>
<comment type="caution">
    <text evidence="2">The sequence shown here is derived from an EMBL/GenBank/DDBJ whole genome shotgun (WGS) entry which is preliminary data.</text>
</comment>